<evidence type="ECO:0000256" key="13">
    <source>
        <dbReference type="ARBA" id="ARBA00022960"/>
    </source>
</evidence>
<evidence type="ECO:0000256" key="20">
    <source>
        <dbReference type="ARBA" id="ARBA00076288"/>
    </source>
</evidence>
<evidence type="ECO:0000256" key="6">
    <source>
        <dbReference type="ARBA" id="ARBA00012216"/>
    </source>
</evidence>
<comment type="pathway">
    <text evidence="4 22">Cell wall biogenesis; peptidoglycan biosynthesis.</text>
</comment>
<feature type="domain" description="ATP-grasp" evidence="27">
    <location>
        <begin position="137"/>
        <end position="342"/>
    </location>
</feature>
<evidence type="ECO:0000256" key="9">
    <source>
        <dbReference type="ARBA" id="ARBA00022723"/>
    </source>
</evidence>
<evidence type="ECO:0000256" key="3">
    <source>
        <dbReference type="ARBA" id="ARBA00004496"/>
    </source>
</evidence>
<keyword evidence="16 22" id="KW-0961">Cell wall biogenesis/degradation</keyword>
<proteinExistence type="inferred from homology"/>
<keyword evidence="11 26" id="KW-0067">ATP-binding</keyword>
<feature type="binding site" evidence="24">
    <location>
        <position position="133"/>
    </location>
    <ligand>
        <name>ATP</name>
        <dbReference type="ChEBI" id="CHEBI:30616"/>
    </ligand>
</feature>
<comment type="cofactor">
    <cofactor evidence="25">
        <name>Mg(2+)</name>
        <dbReference type="ChEBI" id="CHEBI:18420"/>
    </cofactor>
    <cofactor evidence="25">
        <name>Mn(2+)</name>
        <dbReference type="ChEBI" id="CHEBI:29035"/>
    </cofactor>
    <text evidence="25">Binds 2 magnesium or manganese ions per subunit.</text>
</comment>
<keyword evidence="29" id="KW-1185">Reference proteome</keyword>
<keyword evidence="12 25" id="KW-0460">Magnesium</keyword>
<dbReference type="Gene3D" id="3.30.1490.20">
    <property type="entry name" value="ATP-grasp fold, A domain"/>
    <property type="match status" value="1"/>
</dbReference>
<feature type="binding site" evidence="25">
    <location>
        <position position="309"/>
    </location>
    <ligand>
        <name>Mg(2+)</name>
        <dbReference type="ChEBI" id="CHEBI:18420"/>
        <label>1</label>
    </ligand>
</feature>
<keyword evidence="13 22" id="KW-0133">Cell shape</keyword>
<evidence type="ECO:0000256" key="17">
    <source>
        <dbReference type="ARBA" id="ARBA00047614"/>
    </source>
</evidence>
<evidence type="ECO:0000256" key="14">
    <source>
        <dbReference type="ARBA" id="ARBA00022984"/>
    </source>
</evidence>
<comment type="similarity">
    <text evidence="5 22">Belongs to the D-alanine--D-alanine ligase family.</text>
</comment>
<dbReference type="SUPFAM" id="SSF52440">
    <property type="entry name" value="PreATP-grasp domain"/>
    <property type="match status" value="1"/>
</dbReference>
<comment type="cofactor">
    <cofactor evidence="1">
        <name>Mn(2+)</name>
        <dbReference type="ChEBI" id="CHEBI:29035"/>
    </cofactor>
</comment>
<evidence type="ECO:0000259" key="27">
    <source>
        <dbReference type="PROSITE" id="PS50975"/>
    </source>
</evidence>
<evidence type="ECO:0000256" key="7">
    <source>
        <dbReference type="ARBA" id="ARBA00022490"/>
    </source>
</evidence>
<dbReference type="EMBL" id="FTPL01000003">
    <property type="protein sequence ID" value="SIT89561.1"/>
    <property type="molecule type" value="Genomic_DNA"/>
</dbReference>
<evidence type="ECO:0000256" key="25">
    <source>
        <dbReference type="PIRSR" id="PIRSR039102-3"/>
    </source>
</evidence>
<dbReference type="InterPro" id="IPR011127">
    <property type="entry name" value="Dala_Dala_lig_N"/>
</dbReference>
<organism evidence="28 29">
    <name type="scientific">Edaphobacillus lindanitolerans</name>
    <dbReference type="NCBI Taxonomy" id="550447"/>
    <lineage>
        <taxon>Bacteria</taxon>
        <taxon>Bacillati</taxon>
        <taxon>Bacillota</taxon>
        <taxon>Bacilli</taxon>
        <taxon>Bacillales</taxon>
        <taxon>Bacillaceae</taxon>
        <taxon>Edaphobacillus</taxon>
    </lineage>
</organism>
<evidence type="ECO:0000256" key="10">
    <source>
        <dbReference type="ARBA" id="ARBA00022741"/>
    </source>
</evidence>
<feature type="binding site" evidence="24">
    <location>
        <begin position="216"/>
        <end position="223"/>
    </location>
    <ligand>
        <name>ATP</name>
        <dbReference type="ChEBI" id="CHEBI:30616"/>
    </ligand>
</feature>
<feature type="binding site" evidence="24">
    <location>
        <begin position="178"/>
        <end position="180"/>
    </location>
    <ligand>
        <name>ATP</name>
        <dbReference type="ChEBI" id="CHEBI:30616"/>
    </ligand>
</feature>
<evidence type="ECO:0000313" key="29">
    <source>
        <dbReference type="Proteomes" id="UP000187550"/>
    </source>
</evidence>
<dbReference type="UniPathway" id="UPA00219"/>
<evidence type="ECO:0000256" key="8">
    <source>
        <dbReference type="ARBA" id="ARBA00022598"/>
    </source>
</evidence>
<dbReference type="FunFam" id="3.30.470.20:FF:000008">
    <property type="entry name" value="D-alanine--D-alanine ligase"/>
    <property type="match status" value="1"/>
</dbReference>
<dbReference type="InterPro" id="IPR005905">
    <property type="entry name" value="D_ala_D_ala"/>
</dbReference>
<dbReference type="PIRSF" id="PIRSF039102">
    <property type="entry name" value="Ddl/VanB"/>
    <property type="match status" value="1"/>
</dbReference>
<protein>
    <recommendedName>
        <fullName evidence="19 22">D-alanine--D-alanine ligase</fullName>
        <ecNumber evidence="6 22">6.3.2.4</ecNumber>
    </recommendedName>
    <alternativeName>
        <fullName evidence="21 22">D-Ala-D-Ala ligase</fullName>
    </alternativeName>
    <alternativeName>
        <fullName evidence="20 22">D-alanylalanine synthetase</fullName>
    </alternativeName>
</protein>
<dbReference type="InterPro" id="IPR013815">
    <property type="entry name" value="ATP_grasp_subdomain_1"/>
</dbReference>
<dbReference type="AlphaFoldDB" id="A0A1U7PSI0"/>
<feature type="binding site" evidence="24">
    <location>
        <begin position="308"/>
        <end position="309"/>
    </location>
    <ligand>
        <name>ATP</name>
        <dbReference type="ChEBI" id="CHEBI:30616"/>
    </ligand>
</feature>
<dbReference type="STRING" id="550447.SAMN05428946_2431"/>
<dbReference type="Pfam" id="PF07478">
    <property type="entry name" value="Dala_Dala_lig_C"/>
    <property type="match status" value="1"/>
</dbReference>
<dbReference type="Pfam" id="PF01820">
    <property type="entry name" value="Dala_Dala_lig_N"/>
    <property type="match status" value="1"/>
</dbReference>
<dbReference type="GO" id="GO:0071555">
    <property type="term" value="P:cell wall organization"/>
    <property type="evidence" value="ECO:0007669"/>
    <property type="project" value="UniProtKB-KW"/>
</dbReference>
<keyword evidence="7 22" id="KW-0963">Cytoplasm</keyword>
<evidence type="ECO:0000313" key="28">
    <source>
        <dbReference type="EMBL" id="SIT89561.1"/>
    </source>
</evidence>
<evidence type="ECO:0000256" key="5">
    <source>
        <dbReference type="ARBA" id="ARBA00010871"/>
    </source>
</evidence>
<evidence type="ECO:0000256" key="21">
    <source>
        <dbReference type="ARBA" id="ARBA00077154"/>
    </source>
</evidence>
<feature type="active site" evidence="23">
    <location>
        <position position="15"/>
    </location>
</feature>
<dbReference type="SUPFAM" id="SSF56059">
    <property type="entry name" value="Glutathione synthetase ATP-binding domain-like"/>
    <property type="match status" value="1"/>
</dbReference>
<evidence type="ECO:0000256" key="23">
    <source>
        <dbReference type="PIRSR" id="PIRSR039102-1"/>
    </source>
</evidence>
<keyword evidence="8 22" id="KW-0436">Ligase</keyword>
<feature type="active site" evidence="23">
    <location>
        <position position="186"/>
    </location>
</feature>
<evidence type="ECO:0000256" key="22">
    <source>
        <dbReference type="HAMAP-Rule" id="MF_00047"/>
    </source>
</evidence>
<dbReference type="OrthoDB" id="9813261at2"/>
<dbReference type="GO" id="GO:0005524">
    <property type="term" value="F:ATP binding"/>
    <property type="evidence" value="ECO:0007669"/>
    <property type="project" value="UniProtKB-UniRule"/>
</dbReference>
<dbReference type="Gene3D" id="3.30.470.20">
    <property type="entry name" value="ATP-grasp fold, B domain"/>
    <property type="match status" value="1"/>
</dbReference>
<keyword evidence="15 25" id="KW-0464">Manganese</keyword>
<dbReference type="Proteomes" id="UP000187550">
    <property type="component" value="Unassembled WGS sequence"/>
</dbReference>
<feature type="binding site" evidence="25">
    <location>
        <position position="296"/>
    </location>
    <ligand>
        <name>Mg(2+)</name>
        <dbReference type="ChEBI" id="CHEBI:18420"/>
        <label>1</label>
    </ligand>
</feature>
<dbReference type="InterPro" id="IPR011095">
    <property type="entry name" value="Dala_Dala_lig_C"/>
</dbReference>
<evidence type="ECO:0000256" key="26">
    <source>
        <dbReference type="PROSITE-ProRule" id="PRU00409"/>
    </source>
</evidence>
<dbReference type="PANTHER" id="PTHR23132">
    <property type="entry name" value="D-ALANINE--D-ALANINE LIGASE"/>
    <property type="match status" value="1"/>
</dbReference>
<evidence type="ECO:0000256" key="11">
    <source>
        <dbReference type="ARBA" id="ARBA00022840"/>
    </source>
</evidence>
<evidence type="ECO:0000256" key="2">
    <source>
        <dbReference type="ARBA" id="ARBA00003921"/>
    </source>
</evidence>
<feature type="binding site" evidence="25">
    <location>
        <position position="309"/>
    </location>
    <ligand>
        <name>Mg(2+)</name>
        <dbReference type="ChEBI" id="CHEBI:18420"/>
        <label>2</label>
    </ligand>
</feature>
<accession>A0A1U7PSI0</accession>
<dbReference type="GO" id="GO:0005829">
    <property type="term" value="C:cytosol"/>
    <property type="evidence" value="ECO:0007669"/>
    <property type="project" value="TreeGrafter"/>
</dbReference>
<gene>
    <name evidence="22" type="primary">ddl</name>
    <name evidence="28" type="ORF">SAMN05428946_2431</name>
</gene>
<dbReference type="GO" id="GO:0008360">
    <property type="term" value="P:regulation of cell shape"/>
    <property type="evidence" value="ECO:0007669"/>
    <property type="project" value="UniProtKB-KW"/>
</dbReference>
<evidence type="ECO:0000256" key="1">
    <source>
        <dbReference type="ARBA" id="ARBA00001936"/>
    </source>
</evidence>
<dbReference type="NCBIfam" id="NF002528">
    <property type="entry name" value="PRK01966.1-4"/>
    <property type="match status" value="1"/>
</dbReference>
<dbReference type="PANTHER" id="PTHR23132:SF25">
    <property type="entry name" value="D-ALANINE--D-ALANINE LIGASE A"/>
    <property type="match status" value="1"/>
</dbReference>
<keyword evidence="10 24" id="KW-0547">Nucleotide-binding</keyword>
<reference evidence="29" key="1">
    <citation type="submission" date="2017-01" db="EMBL/GenBank/DDBJ databases">
        <authorList>
            <person name="Varghese N."/>
            <person name="Submissions S."/>
        </authorList>
    </citation>
    <scope>NUCLEOTIDE SEQUENCE [LARGE SCALE GENOMIC DNA]</scope>
    <source>
        <strain evidence="29">MNA4</strain>
    </source>
</reference>
<dbReference type="PROSITE" id="PS00844">
    <property type="entry name" value="DALA_DALA_LIGASE_2"/>
    <property type="match status" value="1"/>
</dbReference>
<keyword evidence="14 22" id="KW-0573">Peptidoglycan synthesis</keyword>
<comment type="function">
    <text evidence="2 22">Cell wall formation.</text>
</comment>
<keyword evidence="9 25" id="KW-0479">Metal-binding</keyword>
<dbReference type="NCBIfam" id="NF002526">
    <property type="entry name" value="PRK01966.1-2"/>
    <property type="match status" value="1"/>
</dbReference>
<dbReference type="HAMAP" id="MF_00047">
    <property type="entry name" value="Dala_Dala_lig"/>
    <property type="match status" value="1"/>
</dbReference>
<feature type="active site" evidence="23">
    <location>
        <position position="320"/>
    </location>
</feature>
<evidence type="ECO:0000256" key="19">
    <source>
        <dbReference type="ARBA" id="ARBA00068427"/>
    </source>
</evidence>
<evidence type="ECO:0000256" key="15">
    <source>
        <dbReference type="ARBA" id="ARBA00023211"/>
    </source>
</evidence>
<dbReference type="GO" id="GO:0046872">
    <property type="term" value="F:metal ion binding"/>
    <property type="evidence" value="ECO:0007669"/>
    <property type="project" value="UniProtKB-KW"/>
</dbReference>
<dbReference type="EC" id="6.3.2.4" evidence="6 22"/>
<sequence>MKNRIFLLYGGKSAEHDVSLSTARAVSHALDFSKYDVTPVFITPQGEWRPGPLLAGPAEQVTDLLIGEAGTSAPARLADGIGALADEAPGQPVVIPLLHGPNGEDGTVQGLLEVMDLPYVGNGVLASAAGMDKVVMKQLFGSVGLNQVPFVHFIRSEWESDRDVILAKVEARLSWPVFVKPANLGSSVGISRATDRVSLIRAIGEALRYDRKVIIEQGVDGREIEMGLLGNDDPKCSVIGEISSASEFYDYESKYQDGNTVLTIPAEIPEPAVTEMERMAKAAFKVLDCSGLVRADFFLTKDNEVLINEVNTMPGFTPTSMFPLLWQHTGMTYPELIEELIRLALERHAEKQSLNTDRN</sequence>
<dbReference type="PROSITE" id="PS00843">
    <property type="entry name" value="DALA_DALA_LIGASE_1"/>
    <property type="match status" value="1"/>
</dbReference>
<evidence type="ECO:0000256" key="4">
    <source>
        <dbReference type="ARBA" id="ARBA00004752"/>
    </source>
</evidence>
<evidence type="ECO:0000256" key="18">
    <source>
        <dbReference type="ARBA" id="ARBA00060592"/>
    </source>
</evidence>
<dbReference type="InterPro" id="IPR000291">
    <property type="entry name" value="D-Ala_lig_Van_CS"/>
</dbReference>
<dbReference type="GO" id="GO:0008716">
    <property type="term" value="F:D-alanine-D-alanine ligase activity"/>
    <property type="evidence" value="ECO:0007669"/>
    <property type="project" value="UniProtKB-UniRule"/>
</dbReference>
<dbReference type="NCBIfam" id="TIGR01205">
    <property type="entry name" value="D_ala_D_alaTIGR"/>
    <property type="match status" value="1"/>
</dbReference>
<dbReference type="FunFam" id="3.30.1490.20:FF:000007">
    <property type="entry name" value="D-alanine--D-alanine ligase"/>
    <property type="match status" value="1"/>
</dbReference>
<feature type="binding site" evidence="25">
    <location>
        <position position="311"/>
    </location>
    <ligand>
        <name>Mg(2+)</name>
        <dbReference type="ChEBI" id="CHEBI:18420"/>
        <label>2</label>
    </ligand>
</feature>
<evidence type="ECO:0000256" key="16">
    <source>
        <dbReference type="ARBA" id="ARBA00023316"/>
    </source>
</evidence>
<dbReference type="InterPro" id="IPR016185">
    <property type="entry name" value="PreATP-grasp_dom_sf"/>
</dbReference>
<feature type="binding site" evidence="24">
    <location>
        <begin position="186"/>
        <end position="187"/>
    </location>
    <ligand>
        <name>ATP</name>
        <dbReference type="ChEBI" id="CHEBI:30616"/>
    </ligand>
</feature>
<name>A0A1U7PSI0_9BACI</name>
<evidence type="ECO:0000256" key="12">
    <source>
        <dbReference type="ARBA" id="ARBA00022842"/>
    </source>
</evidence>
<dbReference type="RefSeq" id="WP_076759195.1">
    <property type="nucleotide sequence ID" value="NZ_FTPL01000003.1"/>
</dbReference>
<dbReference type="PROSITE" id="PS50975">
    <property type="entry name" value="ATP_GRASP"/>
    <property type="match status" value="1"/>
</dbReference>
<dbReference type="Gene3D" id="3.40.50.20">
    <property type="match status" value="1"/>
</dbReference>
<comment type="pathway">
    <text evidence="18">Glycan biosynthesis.</text>
</comment>
<dbReference type="GO" id="GO:0009252">
    <property type="term" value="P:peptidoglycan biosynthetic process"/>
    <property type="evidence" value="ECO:0007669"/>
    <property type="project" value="UniProtKB-UniRule"/>
</dbReference>
<evidence type="ECO:0000256" key="24">
    <source>
        <dbReference type="PIRSR" id="PIRSR039102-2"/>
    </source>
</evidence>
<dbReference type="InterPro" id="IPR011761">
    <property type="entry name" value="ATP-grasp"/>
</dbReference>
<comment type="subcellular location">
    <subcellularLocation>
        <location evidence="3 22">Cytoplasm</location>
    </subcellularLocation>
</comment>
<comment type="catalytic activity">
    <reaction evidence="17 22">
        <text>2 D-alanine + ATP = D-alanyl-D-alanine + ADP + phosphate + H(+)</text>
        <dbReference type="Rhea" id="RHEA:11224"/>
        <dbReference type="ChEBI" id="CHEBI:15378"/>
        <dbReference type="ChEBI" id="CHEBI:30616"/>
        <dbReference type="ChEBI" id="CHEBI:43474"/>
        <dbReference type="ChEBI" id="CHEBI:57416"/>
        <dbReference type="ChEBI" id="CHEBI:57822"/>
        <dbReference type="ChEBI" id="CHEBI:456216"/>
        <dbReference type="EC" id="6.3.2.4"/>
    </reaction>
</comment>